<evidence type="ECO:0000259" key="2">
    <source>
        <dbReference type="Pfam" id="PF06439"/>
    </source>
</evidence>
<keyword evidence="1" id="KW-0732">Signal</keyword>
<reference evidence="5" key="1">
    <citation type="journal article" date="2019" name="Int. J. Syst. Evol. Microbiol.">
        <title>The Global Catalogue of Microorganisms (GCM) 10K type strain sequencing project: providing services to taxonomists for standard genome sequencing and annotation.</title>
        <authorList>
            <consortium name="The Broad Institute Genomics Platform"/>
            <consortium name="The Broad Institute Genome Sequencing Center for Infectious Disease"/>
            <person name="Wu L."/>
            <person name="Ma J."/>
        </authorList>
    </citation>
    <scope>NUCLEOTIDE SEQUENCE [LARGE SCALE GENOMIC DNA]</scope>
    <source>
        <strain evidence="5">CGMCC 4.7241</strain>
    </source>
</reference>
<sequence>MRRLLRLLVPLVTLASLTVAVEPPGVAVADSPGNLFYTPETSAESNAYARMIRLRHAGAQNGQLLGTFEHWFEDGRASEFVIRSSKDDGATWSTLARVGDDETGPGHPVARMWQPYLFEFPRAIAGYPAGTLLLVGNKVPADGSYTEFFAWRSTDHGVTWTPIGEVQRGGTFGRGIWEPFLTLDDRGRLLMYFADERDAPDHSQMIVHTVSTDGGETWGPVVRDVASAVAGDRPGMPTVVKLGDKRRYVLAFEVCGRPHCEVRLKFSNDGARWSPATDLGLRPESSDGRYLGHSPYVTWVPTGGGRGQLVLAGQHVFSTVGDDLTGEDYRAVLLNTGDGTGRRDWAPAPWRISNASPSCNANYSPALMPDGAPGVLRLSAPTSTGASGPCGEATGTASVGVLPFTDAFATNGDAGWNTYGGCWAVDAGTYVESCGGGVGPKALTGSTGWANYTISADVRITSAAGNAGVLARVSDPSDGADSHHGYHAFVDLASQQLTIARQEYAYVPFVSVPVRGGVRSGDWYRLSLRVDGSRLTATLRPSAGGEATTATFTDPYDSFPTGMAGLRNHAGTASYRNVEVTPK</sequence>
<organism evidence="4 5">
    <name type="scientific">Tenggerimyces flavus</name>
    <dbReference type="NCBI Taxonomy" id="1708749"/>
    <lineage>
        <taxon>Bacteria</taxon>
        <taxon>Bacillati</taxon>
        <taxon>Actinomycetota</taxon>
        <taxon>Actinomycetes</taxon>
        <taxon>Propionibacteriales</taxon>
        <taxon>Nocardioidaceae</taxon>
        <taxon>Tenggerimyces</taxon>
    </lineage>
</organism>
<dbReference type="EMBL" id="JBHRZH010000016">
    <property type="protein sequence ID" value="MFC3762870.1"/>
    <property type="molecule type" value="Genomic_DNA"/>
</dbReference>
<dbReference type="Gene3D" id="2.120.10.10">
    <property type="match status" value="1"/>
</dbReference>
<feature type="chain" id="PRO_5046005816" evidence="1">
    <location>
        <begin position="21"/>
        <end position="583"/>
    </location>
</feature>
<keyword evidence="4" id="KW-0326">Glycosidase</keyword>
<dbReference type="Pfam" id="PF13088">
    <property type="entry name" value="BNR_2"/>
    <property type="match status" value="1"/>
</dbReference>
<dbReference type="Pfam" id="PF06439">
    <property type="entry name" value="3keto-disac_hyd"/>
    <property type="match status" value="1"/>
</dbReference>
<protein>
    <submittedName>
        <fullName evidence="4">Exo-alpha-sialidase</fullName>
        <ecNumber evidence="4">3.2.1.18</ecNumber>
    </submittedName>
</protein>
<comment type="caution">
    <text evidence="4">The sequence shown here is derived from an EMBL/GenBank/DDBJ whole genome shotgun (WGS) entry which is preliminary data.</text>
</comment>
<evidence type="ECO:0000256" key="1">
    <source>
        <dbReference type="SAM" id="SignalP"/>
    </source>
</evidence>
<dbReference type="PANTHER" id="PTHR38792">
    <property type="entry name" value="BNR/ASP-BOX REPEAT DOMAIN PROTEIN (AFU_ORTHOLOGUE AFUA_7G06430)-RELATED"/>
    <property type="match status" value="1"/>
</dbReference>
<dbReference type="InterPro" id="IPR036278">
    <property type="entry name" value="Sialidase_sf"/>
</dbReference>
<dbReference type="CDD" id="cd15482">
    <property type="entry name" value="Sialidase_non-viral"/>
    <property type="match status" value="1"/>
</dbReference>
<dbReference type="Gene3D" id="2.60.120.560">
    <property type="entry name" value="Exo-inulinase, domain 1"/>
    <property type="match status" value="1"/>
</dbReference>
<evidence type="ECO:0000313" key="4">
    <source>
        <dbReference type="EMBL" id="MFC3762870.1"/>
    </source>
</evidence>
<evidence type="ECO:0000313" key="5">
    <source>
        <dbReference type="Proteomes" id="UP001595699"/>
    </source>
</evidence>
<evidence type="ECO:0000259" key="3">
    <source>
        <dbReference type="Pfam" id="PF13088"/>
    </source>
</evidence>
<dbReference type="InterPro" id="IPR011040">
    <property type="entry name" value="Sialidase"/>
</dbReference>
<dbReference type="InterPro" id="IPR010496">
    <property type="entry name" value="AL/BT2_dom"/>
</dbReference>
<dbReference type="EC" id="3.2.1.18" evidence="4"/>
<accession>A0ABV7YGR5</accession>
<proteinExistence type="predicted"/>
<dbReference type="RefSeq" id="WP_205113738.1">
    <property type="nucleotide sequence ID" value="NZ_JAFBCM010000001.1"/>
</dbReference>
<feature type="domain" description="Sialidase" evidence="3">
    <location>
        <begin position="76"/>
        <end position="246"/>
    </location>
</feature>
<feature type="domain" description="3-keto-alpha-glucoside-1,2-lyase/3-keto-2-hydroxy-glucal hydratase" evidence="2">
    <location>
        <begin position="412"/>
        <end position="580"/>
    </location>
</feature>
<dbReference type="Proteomes" id="UP001595699">
    <property type="component" value="Unassembled WGS sequence"/>
</dbReference>
<dbReference type="SUPFAM" id="SSF50939">
    <property type="entry name" value="Sialidases"/>
    <property type="match status" value="1"/>
</dbReference>
<keyword evidence="4" id="KW-0378">Hydrolase</keyword>
<dbReference type="PANTHER" id="PTHR38792:SF3">
    <property type="entry name" value="BNR_ASP-BOX REPEAT DOMAIN PROTEIN (AFU_ORTHOLOGUE AFUA_7G06430)-RELATED"/>
    <property type="match status" value="1"/>
</dbReference>
<dbReference type="GO" id="GO:0004308">
    <property type="term" value="F:exo-alpha-sialidase activity"/>
    <property type="evidence" value="ECO:0007669"/>
    <property type="project" value="UniProtKB-EC"/>
</dbReference>
<gene>
    <name evidence="4" type="ORF">ACFOUW_18660</name>
</gene>
<name>A0ABV7YGR5_9ACTN</name>
<feature type="signal peptide" evidence="1">
    <location>
        <begin position="1"/>
        <end position="20"/>
    </location>
</feature>
<keyword evidence="5" id="KW-1185">Reference proteome</keyword>